<dbReference type="Pfam" id="PF07690">
    <property type="entry name" value="MFS_1"/>
    <property type="match status" value="2"/>
</dbReference>
<feature type="transmembrane region" description="Helical" evidence="6">
    <location>
        <begin position="287"/>
        <end position="312"/>
    </location>
</feature>
<dbReference type="InterPro" id="IPR052528">
    <property type="entry name" value="Sugar_transport-like"/>
</dbReference>
<keyword evidence="5 6" id="KW-0472">Membrane</keyword>
<keyword evidence="4 6" id="KW-1133">Transmembrane helix</keyword>
<dbReference type="Gene3D" id="1.20.1250.20">
    <property type="entry name" value="MFS general substrate transporter like domains"/>
    <property type="match status" value="1"/>
</dbReference>
<dbReference type="PANTHER" id="PTHR23526:SF4">
    <property type="entry name" value="INTEGRAL MEMBRANE TRANSPORT PROTEIN"/>
    <property type="match status" value="1"/>
</dbReference>
<reference evidence="8" key="1">
    <citation type="submission" date="2022-07" db="EMBL/GenBank/DDBJ databases">
        <title>FELIX.</title>
        <authorList>
            <person name="Wan K.H."/>
            <person name="Park S."/>
            <person name="Lawrence Q."/>
            <person name="Eichenberger J.P."/>
            <person name="Booth B.W."/>
            <person name="Piaggio A.J."/>
            <person name="Chandler J.C."/>
            <person name="Franklin A.B."/>
            <person name="Celniker S.E."/>
        </authorList>
    </citation>
    <scope>NUCLEOTIDE SEQUENCE</scope>
    <source>
        <strain evidence="8">QA-1986 374</strain>
    </source>
</reference>
<feature type="transmembrane region" description="Helical" evidence="6">
    <location>
        <begin position="260"/>
        <end position="281"/>
    </location>
</feature>
<dbReference type="SUPFAM" id="SSF103473">
    <property type="entry name" value="MFS general substrate transporter"/>
    <property type="match status" value="1"/>
</dbReference>
<feature type="transmembrane region" description="Helical" evidence="6">
    <location>
        <begin position="234"/>
        <end position="253"/>
    </location>
</feature>
<feature type="transmembrane region" description="Helical" evidence="6">
    <location>
        <begin position="151"/>
        <end position="173"/>
    </location>
</feature>
<feature type="transmembrane region" description="Helical" evidence="6">
    <location>
        <begin position="341"/>
        <end position="364"/>
    </location>
</feature>
<evidence type="ECO:0000259" key="7">
    <source>
        <dbReference type="PROSITE" id="PS50850"/>
    </source>
</evidence>
<feature type="transmembrane region" description="Helical" evidence="6">
    <location>
        <begin position="124"/>
        <end position="145"/>
    </location>
</feature>
<evidence type="ECO:0000256" key="2">
    <source>
        <dbReference type="ARBA" id="ARBA00022448"/>
    </source>
</evidence>
<dbReference type="InterPro" id="IPR011701">
    <property type="entry name" value="MFS"/>
</dbReference>
<evidence type="ECO:0000313" key="9">
    <source>
        <dbReference type="Proteomes" id="UP001059773"/>
    </source>
</evidence>
<evidence type="ECO:0000256" key="6">
    <source>
        <dbReference type="SAM" id="Phobius"/>
    </source>
</evidence>
<proteinExistence type="predicted"/>
<keyword evidence="2" id="KW-0813">Transport</keyword>
<evidence type="ECO:0000256" key="5">
    <source>
        <dbReference type="ARBA" id="ARBA00023136"/>
    </source>
</evidence>
<feature type="transmembrane region" description="Helical" evidence="6">
    <location>
        <begin position="201"/>
        <end position="222"/>
    </location>
</feature>
<gene>
    <name evidence="8" type="ORF">NP439_20720</name>
</gene>
<feature type="transmembrane region" description="Helical" evidence="6">
    <location>
        <begin position="68"/>
        <end position="86"/>
    </location>
</feature>
<dbReference type="InterPro" id="IPR020846">
    <property type="entry name" value="MFS_dom"/>
</dbReference>
<protein>
    <submittedName>
        <fullName evidence="8">MFS transporter</fullName>
    </submittedName>
</protein>
<dbReference type="PROSITE" id="PS50850">
    <property type="entry name" value="MFS"/>
    <property type="match status" value="1"/>
</dbReference>
<organism evidence="8 9">
    <name type="scientific">Oceanobacillus jeddahense</name>
    <dbReference type="NCBI Taxonomy" id="1462527"/>
    <lineage>
        <taxon>Bacteria</taxon>
        <taxon>Bacillati</taxon>
        <taxon>Bacillota</taxon>
        <taxon>Bacilli</taxon>
        <taxon>Bacillales</taxon>
        <taxon>Bacillaceae</taxon>
        <taxon>Oceanobacillus</taxon>
    </lineage>
</organism>
<comment type="subcellular location">
    <subcellularLocation>
        <location evidence="1">Cell membrane</location>
        <topology evidence="1">Multi-pass membrane protein</topology>
    </subcellularLocation>
</comment>
<evidence type="ECO:0000256" key="3">
    <source>
        <dbReference type="ARBA" id="ARBA00022692"/>
    </source>
</evidence>
<dbReference type="InterPro" id="IPR036259">
    <property type="entry name" value="MFS_trans_sf"/>
</dbReference>
<keyword evidence="3 6" id="KW-0812">Transmembrane</keyword>
<evidence type="ECO:0000256" key="1">
    <source>
        <dbReference type="ARBA" id="ARBA00004651"/>
    </source>
</evidence>
<dbReference type="PANTHER" id="PTHR23526">
    <property type="entry name" value="INTEGRAL MEMBRANE TRANSPORT PROTEIN-RELATED"/>
    <property type="match status" value="1"/>
</dbReference>
<accession>A0ABY5JQ46</accession>
<keyword evidence="9" id="KW-1185">Reference proteome</keyword>
<evidence type="ECO:0000313" key="8">
    <source>
        <dbReference type="EMBL" id="UUI02435.1"/>
    </source>
</evidence>
<sequence length="390" mass="42608">MRLVMFLGIHLLVTIVLNGTRPVVSLYADAVGASVAEIGMLVSAYAFLPMLLAIKIGKILDRIGSKKLTLYGVIGMIISVSAPILFPSYYALLFTQLIMGCSVICCLISMQKTIGNLNGNRDKLIASFTLFGSIGELIGPIKFSFLYEHFGIRYTFGFGIILLLIIVCILMILPKSFWGKPEKSKPSETTNTLLLLKNKNLLKAIIVSGLVISSKDLFVAYFPVYGTSVGLRPSTIGMILSICAAAAVLIRLLQFQLVLYFGRGILISATLLFSAVSFILIPLFSNVYALLLISILLGLGLGLGQPLSLVYAMNVSEPRRHGEVLGLRLTFNRVSQFLSPFLFGGFGSALGISSLFFFIGIFMFTGTFFTRLKEDEPSSEKKDENKVGMR</sequence>
<dbReference type="EMBL" id="CP101914">
    <property type="protein sequence ID" value="UUI02435.1"/>
    <property type="molecule type" value="Genomic_DNA"/>
</dbReference>
<dbReference type="RefSeq" id="WP_256707668.1">
    <property type="nucleotide sequence ID" value="NZ_CP101914.1"/>
</dbReference>
<feature type="domain" description="Major facilitator superfamily (MFS) profile" evidence="7">
    <location>
        <begin position="1"/>
        <end position="378"/>
    </location>
</feature>
<feature type="transmembrane region" description="Helical" evidence="6">
    <location>
        <begin position="38"/>
        <end position="56"/>
    </location>
</feature>
<name>A0ABY5JQ46_9BACI</name>
<evidence type="ECO:0000256" key="4">
    <source>
        <dbReference type="ARBA" id="ARBA00022989"/>
    </source>
</evidence>
<dbReference type="Proteomes" id="UP001059773">
    <property type="component" value="Chromosome"/>
</dbReference>